<feature type="chain" id="PRO_5013722441" evidence="2">
    <location>
        <begin position="20"/>
        <end position="182"/>
    </location>
</feature>
<dbReference type="EMBL" id="PEZZ01000042">
    <property type="protein sequence ID" value="PIS04680.1"/>
    <property type="molecule type" value="Genomic_DNA"/>
</dbReference>
<evidence type="ECO:0000313" key="3">
    <source>
        <dbReference type="EMBL" id="PIS04680.1"/>
    </source>
</evidence>
<name>A0A2H0W234_9BACT</name>
<evidence type="ECO:0000313" key="4">
    <source>
        <dbReference type="Proteomes" id="UP000230935"/>
    </source>
</evidence>
<keyword evidence="1" id="KW-0812">Transmembrane</keyword>
<feature type="signal peptide" evidence="2">
    <location>
        <begin position="1"/>
        <end position="19"/>
    </location>
</feature>
<comment type="caution">
    <text evidence="3">The sequence shown here is derived from an EMBL/GenBank/DDBJ whole genome shotgun (WGS) entry which is preliminary data.</text>
</comment>
<feature type="transmembrane region" description="Helical" evidence="1">
    <location>
        <begin position="153"/>
        <end position="173"/>
    </location>
</feature>
<evidence type="ECO:0000256" key="1">
    <source>
        <dbReference type="SAM" id="Phobius"/>
    </source>
</evidence>
<protein>
    <submittedName>
        <fullName evidence="3">Uncharacterized protein</fullName>
    </submittedName>
</protein>
<sequence length="182" mass="19291">MKKLAFLLLLLAAPTVVMADTDHGTTVEQALTEVMSSQKAASAADINCSQVTDAQFETLGDAVMELMHPGEAHEQMDLMMGGEGSESLEAMHIQMGQNYLGCNTENFDNYFGSGGMMGPGMGGGMMNYSNKGISGGMMSGLGTGMMSFGYNGFAWITTILIWAVLVLAIMALLKYVTGKNSK</sequence>
<gene>
    <name evidence="3" type="ORF">COT81_05155</name>
</gene>
<dbReference type="Proteomes" id="UP000230935">
    <property type="component" value="Unassembled WGS sequence"/>
</dbReference>
<keyword evidence="2" id="KW-0732">Signal</keyword>
<accession>A0A2H0W234</accession>
<keyword evidence="1" id="KW-1133">Transmembrane helix</keyword>
<dbReference type="AlphaFoldDB" id="A0A2H0W234"/>
<reference evidence="4" key="1">
    <citation type="submission" date="2017-09" db="EMBL/GenBank/DDBJ databases">
        <title>Depth-based differentiation of microbial function through sediment-hosted aquifers and enrichment of novel symbionts in the deep terrestrial subsurface.</title>
        <authorList>
            <person name="Probst A.J."/>
            <person name="Ladd B."/>
            <person name="Jarett J.K."/>
            <person name="Geller-Mcgrath D.E."/>
            <person name="Sieber C.M.K."/>
            <person name="Emerson J.B."/>
            <person name="Anantharaman K."/>
            <person name="Thomas B.C."/>
            <person name="Malmstrom R."/>
            <person name="Stieglmeier M."/>
            <person name="Klingl A."/>
            <person name="Woyke T."/>
            <person name="Ryan C.M."/>
            <person name="Banfield J.F."/>
        </authorList>
    </citation>
    <scope>NUCLEOTIDE SEQUENCE [LARGE SCALE GENOMIC DNA]</scope>
</reference>
<proteinExistence type="predicted"/>
<evidence type="ECO:0000256" key="2">
    <source>
        <dbReference type="SAM" id="SignalP"/>
    </source>
</evidence>
<organism evidence="3 4">
    <name type="scientific">Candidatus Buchananbacteria bacterium CG10_big_fil_rev_8_21_14_0_10_42_9</name>
    <dbReference type="NCBI Taxonomy" id="1974526"/>
    <lineage>
        <taxon>Bacteria</taxon>
        <taxon>Candidatus Buchananiibacteriota</taxon>
    </lineage>
</organism>
<keyword evidence="1" id="KW-0472">Membrane</keyword>